<comment type="caution">
    <text evidence="1">The sequence shown here is derived from an EMBL/GenBank/DDBJ whole genome shotgun (WGS) entry which is preliminary data.</text>
</comment>
<dbReference type="EMBL" id="PCSD01000017">
    <property type="protein sequence ID" value="PIP34092.1"/>
    <property type="molecule type" value="Genomic_DNA"/>
</dbReference>
<protein>
    <submittedName>
        <fullName evidence="1">Uncharacterized protein</fullName>
    </submittedName>
</protein>
<reference evidence="1 2" key="1">
    <citation type="submission" date="2017-09" db="EMBL/GenBank/DDBJ databases">
        <title>Depth-based differentiation of microbial function through sediment-hosted aquifers and enrichment of novel symbionts in the deep terrestrial subsurface.</title>
        <authorList>
            <person name="Probst A.J."/>
            <person name="Ladd B."/>
            <person name="Jarett J.K."/>
            <person name="Geller-Mcgrath D.E."/>
            <person name="Sieber C.M."/>
            <person name="Emerson J.B."/>
            <person name="Anantharaman K."/>
            <person name="Thomas B.C."/>
            <person name="Malmstrom R."/>
            <person name="Stieglmeier M."/>
            <person name="Klingl A."/>
            <person name="Woyke T."/>
            <person name="Ryan C.M."/>
            <person name="Banfield J.F."/>
        </authorList>
    </citation>
    <scope>NUCLEOTIDE SEQUENCE [LARGE SCALE GENOMIC DNA]</scope>
    <source>
        <strain evidence="1">CG23_combo_of_CG06-09_8_20_14_all_49_15</strain>
    </source>
</reference>
<accession>A0A2G9ZLR5</accession>
<name>A0A2G9ZLR5_9BACT</name>
<dbReference type="Proteomes" id="UP000230729">
    <property type="component" value="Unassembled WGS sequence"/>
</dbReference>
<evidence type="ECO:0000313" key="1">
    <source>
        <dbReference type="EMBL" id="PIP34092.1"/>
    </source>
</evidence>
<dbReference type="AlphaFoldDB" id="A0A2G9ZLR5"/>
<evidence type="ECO:0000313" key="2">
    <source>
        <dbReference type="Proteomes" id="UP000230729"/>
    </source>
</evidence>
<gene>
    <name evidence="1" type="ORF">COX22_00835</name>
</gene>
<sequence length="76" mass="8531">MTTKKNSEQAAIAGVLNRLAKDNPLISTDQLQKKIKSEWKKKGLDKTFGRISGFSVCLRFKLSLGQEKKEVLVPIK</sequence>
<organism evidence="1 2">
    <name type="scientific">Candidatus Falkowbacteria bacterium CG23_combo_of_CG06-09_8_20_14_all_49_15</name>
    <dbReference type="NCBI Taxonomy" id="1974572"/>
    <lineage>
        <taxon>Bacteria</taxon>
        <taxon>Candidatus Falkowiibacteriota</taxon>
    </lineage>
</organism>
<proteinExistence type="predicted"/>